<proteinExistence type="predicted"/>
<evidence type="ECO:0000313" key="2">
    <source>
        <dbReference type="Proteomes" id="UP000001497"/>
    </source>
</evidence>
<accession>A0ABN3YXK7</accession>
<keyword evidence="2" id="KW-1185">Reference proteome</keyword>
<protein>
    <submittedName>
        <fullName evidence="1">Uncharacterized protein</fullName>
    </submittedName>
</protein>
<gene>
    <name evidence="1" type="ordered locus">Fisuc_2690</name>
</gene>
<name>A0ABN3YXK7_FIBSS</name>
<dbReference type="RefSeq" id="WP_015732381.1">
    <property type="nucleotide sequence ID" value="NC_013410.1"/>
</dbReference>
<dbReference type="EMBL" id="CP001792">
    <property type="protein sequence ID" value="ACX76273.1"/>
    <property type="molecule type" value="Genomic_DNA"/>
</dbReference>
<organism evidence="1 2">
    <name type="scientific">Fibrobacter succinogenes (strain ATCC 19169 / S85)</name>
    <dbReference type="NCBI Taxonomy" id="59374"/>
    <lineage>
        <taxon>Bacteria</taxon>
        <taxon>Pseudomonadati</taxon>
        <taxon>Fibrobacterota</taxon>
        <taxon>Fibrobacteria</taxon>
        <taxon>Fibrobacterales</taxon>
        <taxon>Fibrobacteraceae</taxon>
        <taxon>Fibrobacter</taxon>
    </lineage>
</organism>
<dbReference type="Proteomes" id="UP000001497">
    <property type="component" value="Chromosome"/>
</dbReference>
<sequence>MIDYDTLQSDESLINAYLVKSSSRTYKEYNELSWDSASFFAKIILASQNNVALDAATIQTEINLFNENNLTNVSLNYLLGKFWLRSIAGQIKISGAILHLLTDNNGFKLPKEIDNKELLDNFGFMEFLAEKYRYEDSRSCEIPLQRFNSIYTQFKDFYPKAPPLESLLQDFKITKKNDKYIFNLWQTVGKVNQTSLSAQILYSLLQSRDFHNDTEIIKEWLKATQFIFKPEVYQNLPEWEKTRYLIAAKNILSTEQDLEDGFEDEKIFLNEDLAHYSFLSAKDIVLKTGVSNYSIKYNELFIKWLKFYSKRKWKISFLDFNIREDYVKLLQSLLINSIQEPDAFDVTELFENRPYLLNQTIFYLNRVNPTRLLAYIDNDKYGLIFFCSFLFLCEDQFYKQKPNEHIPFAIIEKYAQTFVQKNLIPKKNFKHAALFLMLLVKGIYDSRWSELYKIVYEKIIIEIPFQSPSSIFFKTALDVYNNYQQPIWEERVRQIKICAFHYLFFFLNRTEAQEKEECFSLINTLYNDSVFQNDSFSYWSEWNEIDKLDWSTFFNWLFKHNKLSSFCQEIKNHLNYDPNEQNFDKQMSSPKKLRFHLKILCSVYCEWRKHEDNDKINLLESNIVQILNSCFVNKPEKQKFAIFEAVHESNFGADFNNELFPLVISTIKLFDKSNRKKILVALSMGDDPRLQIKAYNHLPNTEDKDYIKDSINLTEDIDYHFNTFDDFTSFLRDLYNSHLNDDFADMLLKKLDNQVRQRVKDQVAAPFVLDTEILKIYNLYWKKDVENLIQYKCLYEDYSGRYKESLIDLKNEQYYLISLLKIEQKAYNEAWLYINRIKEGNSTKLKYKAARLYLKFHTLQGKEVLAPLLQEIQKIEKTETRQPQDWYYLYLTKVALYSSMDKEEDLLNLYHSLGSNQSELQLVKPIVEYFISRQNWQMAIQTFNTIKVSNEEKEEYNSLKSKISWADEIPILKNSYLQILGLPNDYRFKVLPPSISKHSNNPGLFVVYDLCTALNILLKKIKAVSASSSHMSEDYKTDLLQSILNGRLSMLGYKFEDQNRSGQSAGKGKQAGELDLSMDLGCSTVVLEAINCNGWNADLKKHIEKVFNYDPSRHILINLMYYEGKNDEFFSKWDVIKKYVTDNTKVNYPLNYGIIDQQEISNITQNNSIKVLKCVHENNLEFYHIFANFSYYT</sequence>
<reference evidence="1" key="1">
    <citation type="submission" date="2009-10" db="EMBL/GenBank/DDBJ databases">
        <title>Complete sequence of Fibrobacter succinogenes subsp. succinogenes S85.</title>
        <authorList>
            <consortium name="US DOE Joint Genome Institute"/>
            <person name="Lucas S."/>
            <person name="Copeland A."/>
            <person name="Lapidus A."/>
            <person name="Glavina del Rio T."/>
            <person name="Tice H."/>
            <person name="Bruce D."/>
            <person name="Goodwin L."/>
            <person name="Pitluck S."/>
            <person name="Chertkov O."/>
            <person name="Detter J.C."/>
            <person name="Han C."/>
            <person name="Tapia R."/>
            <person name="Larimer F."/>
            <person name="Land M."/>
            <person name="Hauser L."/>
            <person name="Kyrpides N."/>
            <person name="Mikhailova N."/>
            <person name="Weimer P.J."/>
            <person name="Stevenson D.M."/>
            <person name="Boyum J."/>
            <person name="Brumm P.I."/>
            <person name="Mead D."/>
        </authorList>
    </citation>
    <scope>NUCLEOTIDE SEQUENCE [LARGE SCALE GENOMIC DNA]</scope>
    <source>
        <strain evidence="1">S85</strain>
    </source>
</reference>
<evidence type="ECO:0000313" key="1">
    <source>
        <dbReference type="EMBL" id="ACX76273.1"/>
    </source>
</evidence>